<feature type="binding site" evidence="5">
    <location>
        <position position="128"/>
    </location>
    <ligand>
        <name>substrate</name>
    </ligand>
</feature>
<evidence type="ECO:0000313" key="8">
    <source>
        <dbReference type="EMBL" id="KRL23923.1"/>
    </source>
</evidence>
<dbReference type="Gene3D" id="3.20.20.100">
    <property type="entry name" value="NADP-dependent oxidoreductase domain"/>
    <property type="match status" value="1"/>
</dbReference>
<dbReference type="AlphaFoldDB" id="A0A0R1P4L8"/>
<dbReference type="PIRSF" id="PIRSF000097">
    <property type="entry name" value="AKR"/>
    <property type="match status" value="1"/>
</dbReference>
<evidence type="ECO:0000256" key="6">
    <source>
        <dbReference type="PIRSR" id="PIRSR000097-3"/>
    </source>
</evidence>
<dbReference type="PANTHER" id="PTHR43827">
    <property type="entry name" value="2,5-DIKETO-D-GLUCONIC ACID REDUCTASE"/>
    <property type="match status" value="1"/>
</dbReference>
<dbReference type="InterPro" id="IPR018170">
    <property type="entry name" value="Aldo/ket_reductase_CS"/>
</dbReference>
<evidence type="ECO:0000256" key="4">
    <source>
        <dbReference type="PIRSR" id="PIRSR000097-1"/>
    </source>
</evidence>
<dbReference type="InterPro" id="IPR020471">
    <property type="entry name" value="AKR"/>
</dbReference>
<dbReference type="PRINTS" id="PR00069">
    <property type="entry name" value="ALDKETRDTASE"/>
</dbReference>
<feature type="active site" description="Proton donor" evidence="4">
    <location>
        <position position="65"/>
    </location>
</feature>
<name>A0A0R1P4L8_LIMMU</name>
<dbReference type="RefSeq" id="WP_056968717.1">
    <property type="nucleotide sequence ID" value="NZ_AZEQ01000026.1"/>
</dbReference>
<comment type="caution">
    <text evidence="8">The sequence shown here is derived from an EMBL/GenBank/DDBJ whole genome shotgun (WGS) entry which is preliminary data.</text>
</comment>
<feature type="domain" description="NADP-dependent oxidoreductase" evidence="7">
    <location>
        <begin position="32"/>
        <end position="277"/>
    </location>
</feature>
<evidence type="ECO:0000256" key="5">
    <source>
        <dbReference type="PIRSR" id="PIRSR000097-2"/>
    </source>
</evidence>
<keyword evidence="3" id="KW-0560">Oxidoreductase</keyword>
<comment type="similarity">
    <text evidence="1">Belongs to the aldo/keto reductase family.</text>
</comment>
<accession>A0A0R1P4L8</accession>
<dbReference type="PROSITE" id="PS00063">
    <property type="entry name" value="ALDOKETO_REDUCTASE_3"/>
    <property type="match status" value="1"/>
</dbReference>
<dbReference type="Proteomes" id="UP000050901">
    <property type="component" value="Unassembled WGS sequence"/>
</dbReference>
<dbReference type="InterPro" id="IPR023210">
    <property type="entry name" value="NADP_OxRdtase_dom"/>
</dbReference>
<dbReference type="PROSITE" id="PS00062">
    <property type="entry name" value="ALDOKETO_REDUCTASE_2"/>
    <property type="match status" value="1"/>
</dbReference>
<dbReference type="SUPFAM" id="SSF51430">
    <property type="entry name" value="NAD(P)-linked oxidoreductase"/>
    <property type="match status" value="1"/>
</dbReference>
<evidence type="ECO:0000259" key="7">
    <source>
        <dbReference type="Pfam" id="PF00248"/>
    </source>
</evidence>
<dbReference type="FunFam" id="3.20.20.100:FF:000015">
    <property type="entry name" value="Oxidoreductase, aldo/keto reductase family"/>
    <property type="match status" value="1"/>
</dbReference>
<keyword evidence="2" id="KW-0521">NADP</keyword>
<evidence type="ECO:0000256" key="1">
    <source>
        <dbReference type="ARBA" id="ARBA00007905"/>
    </source>
</evidence>
<evidence type="ECO:0000313" key="9">
    <source>
        <dbReference type="Proteomes" id="UP000050901"/>
    </source>
</evidence>
<gene>
    <name evidence="8" type="ORF">FC47_GL001193</name>
</gene>
<dbReference type="EMBL" id="AZEQ01000026">
    <property type="protein sequence ID" value="KRL23923.1"/>
    <property type="molecule type" value="Genomic_DNA"/>
</dbReference>
<dbReference type="PATRIC" id="fig|1423771.3.peg.1206"/>
<evidence type="ECO:0000256" key="2">
    <source>
        <dbReference type="ARBA" id="ARBA00022857"/>
    </source>
</evidence>
<sequence>MVSISCSNGDDFLNQNLQPKVRLNNGLLMPQIGLGVWKTPLETTRQMVCDALTNDYVLLDTAKQYGNESAVGQGMQDAFQSTGRTRASVFLTTKIYNGDQGDYDRVRKGFEGQLQALQTDYVDLLLMHWPVNDLYNQTWQAMERIYADGQAKAIGVCNFDVERMRDLLDHAQITPAINQIEFNPKIHQPAIVNFCQQHDIQMEAWSPLGNGTLLHEPIIEKIAQSHQKTPAQVEPRWALQHDLIVIPKTTHPQRMRENADLFDFELSPAECMQIDTLDTEEHAIWYDKFKWSGNPNGIDNVIADPASFE</sequence>
<proteinExistence type="inferred from homology"/>
<evidence type="ECO:0000256" key="3">
    <source>
        <dbReference type="ARBA" id="ARBA00023002"/>
    </source>
</evidence>
<dbReference type="PANTHER" id="PTHR43827:SF3">
    <property type="entry name" value="NADP-DEPENDENT OXIDOREDUCTASE DOMAIN-CONTAINING PROTEIN"/>
    <property type="match status" value="1"/>
</dbReference>
<dbReference type="CDD" id="cd19071">
    <property type="entry name" value="AKR_AKR1-5-like"/>
    <property type="match status" value="1"/>
</dbReference>
<feature type="site" description="Lowers pKa of active site Tyr" evidence="6">
    <location>
        <position position="94"/>
    </location>
</feature>
<dbReference type="GO" id="GO:0016616">
    <property type="term" value="F:oxidoreductase activity, acting on the CH-OH group of donors, NAD or NADP as acceptor"/>
    <property type="evidence" value="ECO:0007669"/>
    <property type="project" value="UniProtKB-ARBA"/>
</dbReference>
<reference evidence="8 9" key="1">
    <citation type="journal article" date="2015" name="Genome Announc.">
        <title>Expanding the biotechnology potential of lactobacilli through comparative genomics of 213 strains and associated genera.</title>
        <authorList>
            <person name="Sun Z."/>
            <person name="Harris H.M."/>
            <person name="McCann A."/>
            <person name="Guo C."/>
            <person name="Argimon S."/>
            <person name="Zhang W."/>
            <person name="Yang X."/>
            <person name="Jeffery I.B."/>
            <person name="Cooney J.C."/>
            <person name="Kagawa T.F."/>
            <person name="Liu W."/>
            <person name="Song Y."/>
            <person name="Salvetti E."/>
            <person name="Wrobel A."/>
            <person name="Rasinkangas P."/>
            <person name="Parkhill J."/>
            <person name="Rea M.C."/>
            <person name="O'Sullivan O."/>
            <person name="Ritari J."/>
            <person name="Douillard F.P."/>
            <person name="Paul Ross R."/>
            <person name="Yang R."/>
            <person name="Briner A.E."/>
            <person name="Felis G.E."/>
            <person name="de Vos W.M."/>
            <person name="Barrangou R."/>
            <person name="Klaenhammer T.R."/>
            <person name="Caufield P.W."/>
            <person name="Cui Y."/>
            <person name="Zhang H."/>
            <person name="O'Toole P.W."/>
        </authorList>
    </citation>
    <scope>NUCLEOTIDE SEQUENCE [LARGE SCALE GENOMIC DNA]</scope>
    <source>
        <strain evidence="8 9">DSM 13345</strain>
    </source>
</reference>
<protein>
    <submittedName>
        <fullName evidence="8">Aldo keto reductase</fullName>
    </submittedName>
</protein>
<dbReference type="InterPro" id="IPR036812">
    <property type="entry name" value="NAD(P)_OxRdtase_dom_sf"/>
</dbReference>
<organism evidence="8 9">
    <name type="scientific">Limosilactobacillus mucosae DSM 13345</name>
    <dbReference type="NCBI Taxonomy" id="1423771"/>
    <lineage>
        <taxon>Bacteria</taxon>
        <taxon>Bacillati</taxon>
        <taxon>Bacillota</taxon>
        <taxon>Bacilli</taxon>
        <taxon>Lactobacillales</taxon>
        <taxon>Lactobacillaceae</taxon>
        <taxon>Limosilactobacillus</taxon>
    </lineage>
</organism>
<dbReference type="Pfam" id="PF00248">
    <property type="entry name" value="Aldo_ket_red"/>
    <property type="match status" value="1"/>
</dbReference>